<reference evidence="2" key="4">
    <citation type="submission" date="2019-03" db="UniProtKB">
        <authorList>
            <consortium name="EnsemblPlants"/>
        </authorList>
    </citation>
    <scope>IDENTIFICATION</scope>
</reference>
<proteinExistence type="predicted"/>
<accession>A0A452YG36</accession>
<reference evidence="3" key="2">
    <citation type="journal article" date="2017" name="Nat. Plants">
        <title>The Aegilops tauschii genome reveals multiple impacts of transposons.</title>
        <authorList>
            <person name="Zhao G."/>
            <person name="Zou C."/>
            <person name="Li K."/>
            <person name="Wang K."/>
            <person name="Li T."/>
            <person name="Gao L."/>
            <person name="Zhang X."/>
            <person name="Wang H."/>
            <person name="Yang Z."/>
            <person name="Liu X."/>
            <person name="Jiang W."/>
            <person name="Mao L."/>
            <person name="Kong X."/>
            <person name="Jiao Y."/>
            <person name="Jia J."/>
        </authorList>
    </citation>
    <scope>NUCLEOTIDE SEQUENCE [LARGE SCALE GENOMIC DNA]</scope>
    <source>
        <strain evidence="3">cv. AL8/78</strain>
    </source>
</reference>
<reference evidence="2" key="3">
    <citation type="journal article" date="2017" name="Nature">
        <title>Genome sequence of the progenitor of the wheat D genome Aegilops tauschii.</title>
        <authorList>
            <person name="Luo M.C."/>
            <person name="Gu Y.Q."/>
            <person name="Puiu D."/>
            <person name="Wang H."/>
            <person name="Twardziok S.O."/>
            <person name="Deal K.R."/>
            <person name="Huo N."/>
            <person name="Zhu T."/>
            <person name="Wang L."/>
            <person name="Wang Y."/>
            <person name="McGuire P.E."/>
            <person name="Liu S."/>
            <person name="Long H."/>
            <person name="Ramasamy R.K."/>
            <person name="Rodriguez J.C."/>
            <person name="Van S.L."/>
            <person name="Yuan L."/>
            <person name="Wang Z."/>
            <person name="Xia Z."/>
            <person name="Xiao L."/>
            <person name="Anderson O.D."/>
            <person name="Ouyang S."/>
            <person name="Liang Y."/>
            <person name="Zimin A.V."/>
            <person name="Pertea G."/>
            <person name="Qi P."/>
            <person name="Bennetzen J.L."/>
            <person name="Dai X."/>
            <person name="Dawson M.W."/>
            <person name="Muller H.G."/>
            <person name="Kugler K."/>
            <person name="Rivarola-Duarte L."/>
            <person name="Spannagl M."/>
            <person name="Mayer K.F.X."/>
            <person name="Lu F.H."/>
            <person name="Bevan M.W."/>
            <person name="Leroy P."/>
            <person name="Li P."/>
            <person name="You F.M."/>
            <person name="Sun Q."/>
            <person name="Liu Z."/>
            <person name="Lyons E."/>
            <person name="Wicker T."/>
            <person name="Salzberg S.L."/>
            <person name="Devos K.M."/>
            <person name="Dvorak J."/>
        </authorList>
    </citation>
    <scope>NUCLEOTIDE SEQUENCE [LARGE SCALE GENOMIC DNA]</scope>
    <source>
        <strain evidence="2">cv. AL8/78</strain>
    </source>
</reference>
<evidence type="ECO:0000256" key="1">
    <source>
        <dbReference type="SAM" id="Phobius"/>
    </source>
</evidence>
<dbReference type="Proteomes" id="UP000015105">
    <property type="component" value="Chromosome 1D"/>
</dbReference>
<name>A0A452YG36_AEGTS</name>
<evidence type="ECO:0000313" key="3">
    <source>
        <dbReference type="Proteomes" id="UP000015105"/>
    </source>
</evidence>
<feature type="transmembrane region" description="Helical" evidence="1">
    <location>
        <begin position="50"/>
        <end position="70"/>
    </location>
</feature>
<dbReference type="Gramene" id="AET1Gv20402700.1">
    <property type="protein sequence ID" value="AET1Gv20402700.1"/>
    <property type="gene ID" value="AET1Gv20402700"/>
</dbReference>
<keyword evidence="1" id="KW-0472">Membrane</keyword>
<keyword evidence="1" id="KW-0812">Transmembrane</keyword>
<dbReference type="AlphaFoldDB" id="A0A452YG36"/>
<reference evidence="2" key="5">
    <citation type="journal article" date="2021" name="G3 (Bethesda)">
        <title>Aegilops tauschii genome assembly Aet v5.0 features greater sequence contiguity and improved annotation.</title>
        <authorList>
            <person name="Wang L."/>
            <person name="Zhu T."/>
            <person name="Rodriguez J.C."/>
            <person name="Deal K.R."/>
            <person name="Dubcovsky J."/>
            <person name="McGuire P.E."/>
            <person name="Lux T."/>
            <person name="Spannagl M."/>
            <person name="Mayer K.F.X."/>
            <person name="Baldrich P."/>
            <person name="Meyers B.C."/>
            <person name="Huo N."/>
            <person name="Gu Y.Q."/>
            <person name="Zhou H."/>
            <person name="Devos K.M."/>
            <person name="Bennetzen J.L."/>
            <person name="Unver T."/>
            <person name="Budak H."/>
            <person name="Gulick P.J."/>
            <person name="Galiba G."/>
            <person name="Kalapos B."/>
            <person name="Nelson D.R."/>
            <person name="Li P."/>
            <person name="You F.M."/>
            <person name="Luo M.C."/>
            <person name="Dvorak J."/>
        </authorList>
    </citation>
    <scope>NUCLEOTIDE SEQUENCE [LARGE SCALE GENOMIC DNA]</scope>
    <source>
        <strain evidence="2">cv. AL8/78</strain>
    </source>
</reference>
<keyword evidence="1" id="KW-1133">Transmembrane helix</keyword>
<protein>
    <submittedName>
        <fullName evidence="2">Uncharacterized protein</fullName>
    </submittedName>
</protein>
<reference evidence="3" key="1">
    <citation type="journal article" date="2014" name="Science">
        <title>Ancient hybridizations among the ancestral genomes of bread wheat.</title>
        <authorList>
            <consortium name="International Wheat Genome Sequencing Consortium,"/>
            <person name="Marcussen T."/>
            <person name="Sandve S.R."/>
            <person name="Heier L."/>
            <person name="Spannagl M."/>
            <person name="Pfeifer M."/>
            <person name="Jakobsen K.S."/>
            <person name="Wulff B.B."/>
            <person name="Steuernagel B."/>
            <person name="Mayer K.F."/>
            <person name="Olsen O.A."/>
        </authorList>
    </citation>
    <scope>NUCLEOTIDE SEQUENCE [LARGE SCALE GENOMIC DNA]</scope>
    <source>
        <strain evidence="3">cv. AL8/78</strain>
    </source>
</reference>
<dbReference type="EnsemblPlants" id="AET1Gv20402700.1">
    <property type="protein sequence ID" value="AET1Gv20402700.1"/>
    <property type="gene ID" value="AET1Gv20402700"/>
</dbReference>
<sequence>ISFSSRVVSPAFLIASQYDFFVSFCFQGYTGVANFSQFLGHYIPSVVYNFQELIVTTASSVLLCILATYYR</sequence>
<organism evidence="2 3">
    <name type="scientific">Aegilops tauschii subsp. strangulata</name>
    <name type="common">Goatgrass</name>
    <dbReference type="NCBI Taxonomy" id="200361"/>
    <lineage>
        <taxon>Eukaryota</taxon>
        <taxon>Viridiplantae</taxon>
        <taxon>Streptophyta</taxon>
        <taxon>Embryophyta</taxon>
        <taxon>Tracheophyta</taxon>
        <taxon>Spermatophyta</taxon>
        <taxon>Magnoliopsida</taxon>
        <taxon>Liliopsida</taxon>
        <taxon>Poales</taxon>
        <taxon>Poaceae</taxon>
        <taxon>BOP clade</taxon>
        <taxon>Pooideae</taxon>
        <taxon>Triticodae</taxon>
        <taxon>Triticeae</taxon>
        <taxon>Triticinae</taxon>
        <taxon>Aegilops</taxon>
    </lineage>
</organism>
<evidence type="ECO:0000313" key="2">
    <source>
        <dbReference type="EnsemblPlants" id="AET1Gv20402700.1"/>
    </source>
</evidence>
<keyword evidence="3" id="KW-1185">Reference proteome</keyword>